<evidence type="ECO:0000256" key="1">
    <source>
        <dbReference type="SAM" id="MobiDB-lite"/>
    </source>
</evidence>
<keyword evidence="3" id="KW-1185">Reference proteome</keyword>
<proteinExistence type="predicted"/>
<feature type="region of interest" description="Disordered" evidence="1">
    <location>
        <begin position="102"/>
        <end position="130"/>
    </location>
</feature>
<reference evidence="2" key="1">
    <citation type="submission" date="2023-03" db="EMBL/GenBank/DDBJ databases">
        <title>Massive genome expansion in bonnet fungi (Mycena s.s.) driven by repeated elements and novel gene families across ecological guilds.</title>
        <authorList>
            <consortium name="Lawrence Berkeley National Laboratory"/>
            <person name="Harder C.B."/>
            <person name="Miyauchi S."/>
            <person name="Viragh M."/>
            <person name="Kuo A."/>
            <person name="Thoen E."/>
            <person name="Andreopoulos B."/>
            <person name="Lu D."/>
            <person name="Skrede I."/>
            <person name="Drula E."/>
            <person name="Henrissat B."/>
            <person name="Morin E."/>
            <person name="Kohler A."/>
            <person name="Barry K."/>
            <person name="LaButti K."/>
            <person name="Morin E."/>
            <person name="Salamov A."/>
            <person name="Lipzen A."/>
            <person name="Mereny Z."/>
            <person name="Hegedus B."/>
            <person name="Baldrian P."/>
            <person name="Stursova M."/>
            <person name="Weitz H."/>
            <person name="Taylor A."/>
            <person name="Grigoriev I.V."/>
            <person name="Nagy L.G."/>
            <person name="Martin F."/>
            <person name="Kauserud H."/>
        </authorList>
    </citation>
    <scope>NUCLEOTIDE SEQUENCE</scope>
    <source>
        <strain evidence="2">9144</strain>
    </source>
</reference>
<accession>A0AAD6YI89</accession>
<comment type="caution">
    <text evidence="2">The sequence shown here is derived from an EMBL/GenBank/DDBJ whole genome shotgun (WGS) entry which is preliminary data.</text>
</comment>
<name>A0AAD6YI89_9AGAR</name>
<evidence type="ECO:0000313" key="2">
    <source>
        <dbReference type="EMBL" id="KAJ7215529.1"/>
    </source>
</evidence>
<dbReference type="Proteomes" id="UP001219525">
    <property type="component" value="Unassembled WGS sequence"/>
</dbReference>
<protein>
    <submittedName>
        <fullName evidence="2">Uncharacterized protein</fullName>
    </submittedName>
</protein>
<gene>
    <name evidence="2" type="ORF">GGX14DRAFT_391961</name>
</gene>
<evidence type="ECO:0000313" key="3">
    <source>
        <dbReference type="Proteomes" id="UP001219525"/>
    </source>
</evidence>
<dbReference type="AlphaFoldDB" id="A0AAD6YI89"/>
<dbReference type="EMBL" id="JARJCW010000017">
    <property type="protein sequence ID" value="KAJ7215529.1"/>
    <property type="molecule type" value="Genomic_DNA"/>
</dbReference>
<organism evidence="2 3">
    <name type="scientific">Mycena pura</name>
    <dbReference type="NCBI Taxonomy" id="153505"/>
    <lineage>
        <taxon>Eukaryota</taxon>
        <taxon>Fungi</taxon>
        <taxon>Dikarya</taxon>
        <taxon>Basidiomycota</taxon>
        <taxon>Agaricomycotina</taxon>
        <taxon>Agaricomycetes</taxon>
        <taxon>Agaricomycetidae</taxon>
        <taxon>Agaricales</taxon>
        <taxon>Marasmiineae</taxon>
        <taxon>Mycenaceae</taxon>
        <taxon>Mycena</taxon>
    </lineage>
</organism>
<feature type="region of interest" description="Disordered" evidence="1">
    <location>
        <begin position="46"/>
        <end position="66"/>
    </location>
</feature>
<sequence>MPRAGSISRREIFVASPPTTVSSDATPSMLSPVWSTWCSSAACVARPTTGKPPARRRARAPPRPAGAATVRAHVDAGTNGSWVLAISGVLQSARVASRRAEMHAAGSQTGSRREQAGAMSRQGRQEQRAGRCEEWAQVIFQTSEAWSSEVRAELERHADGKRRGARDVWSCVPTERVVPKCRKTIQRKANGKGNPDL</sequence>